<feature type="compositionally biased region" description="Polar residues" evidence="11">
    <location>
        <begin position="10"/>
        <end position="24"/>
    </location>
</feature>
<feature type="transmembrane region" description="Helical" evidence="12">
    <location>
        <begin position="34"/>
        <end position="53"/>
    </location>
</feature>
<evidence type="ECO:0000313" key="15">
    <source>
        <dbReference type="EMBL" id="OJD36805.1"/>
    </source>
</evidence>
<dbReference type="PROSITE" id="PS50893">
    <property type="entry name" value="ABC_TRANSPORTER_2"/>
    <property type="match status" value="2"/>
</dbReference>
<evidence type="ECO:0000256" key="7">
    <source>
        <dbReference type="ARBA" id="ARBA00022840"/>
    </source>
</evidence>
<feature type="compositionally biased region" description="Polar residues" evidence="11">
    <location>
        <begin position="1500"/>
        <end position="1512"/>
    </location>
</feature>
<reference evidence="15 16" key="1">
    <citation type="submission" date="2016-10" db="EMBL/GenBank/DDBJ databases">
        <title>Proteomics and genomics reveal pathogen-plant mechanisms compatible with a hemibiotrophic lifestyle of Diplodia corticola.</title>
        <authorList>
            <person name="Fernandes I."/>
            <person name="De Jonge R."/>
            <person name="Van De Peer Y."/>
            <person name="Devreese B."/>
            <person name="Alves A."/>
            <person name="Esteves A.C."/>
        </authorList>
    </citation>
    <scope>NUCLEOTIDE SEQUENCE [LARGE SCALE GENOMIC DNA]</scope>
    <source>
        <strain evidence="15 16">CBS 112549</strain>
    </source>
</reference>
<evidence type="ECO:0000256" key="8">
    <source>
        <dbReference type="ARBA" id="ARBA00022989"/>
    </source>
</evidence>
<feature type="domain" description="ABC transmembrane type-1" evidence="14">
    <location>
        <begin position="1004"/>
        <end position="1309"/>
    </location>
</feature>
<dbReference type="InterPro" id="IPR011527">
    <property type="entry name" value="ABC1_TM_dom"/>
</dbReference>
<evidence type="ECO:0000256" key="9">
    <source>
        <dbReference type="ARBA" id="ARBA00023136"/>
    </source>
</evidence>
<dbReference type="InterPro" id="IPR036640">
    <property type="entry name" value="ABC1_TM_sf"/>
</dbReference>
<dbReference type="SUPFAM" id="SSF90123">
    <property type="entry name" value="ABC transporter transmembrane region"/>
    <property type="match status" value="2"/>
</dbReference>
<dbReference type="SMART" id="SM00382">
    <property type="entry name" value="AAA"/>
    <property type="match status" value="2"/>
</dbReference>
<dbReference type="Pfam" id="PF00664">
    <property type="entry name" value="ABC_membrane"/>
    <property type="match status" value="2"/>
</dbReference>
<keyword evidence="5" id="KW-0677">Repeat</keyword>
<dbReference type="CDD" id="cd03250">
    <property type="entry name" value="ABCC_MRP_domain1"/>
    <property type="match status" value="1"/>
</dbReference>
<dbReference type="EMBL" id="MNUE01000009">
    <property type="protein sequence ID" value="OJD36805.1"/>
    <property type="molecule type" value="Genomic_DNA"/>
</dbReference>
<evidence type="ECO:0000256" key="4">
    <source>
        <dbReference type="ARBA" id="ARBA00022692"/>
    </source>
</evidence>
<feature type="domain" description="ABC transmembrane type-1" evidence="14">
    <location>
        <begin position="436"/>
        <end position="619"/>
    </location>
</feature>
<dbReference type="PROSITE" id="PS00211">
    <property type="entry name" value="ABC_TRANSPORTER_1"/>
    <property type="match status" value="1"/>
</dbReference>
<dbReference type="PANTHER" id="PTHR24223">
    <property type="entry name" value="ATP-BINDING CASSETTE SUB-FAMILY C"/>
    <property type="match status" value="1"/>
</dbReference>
<comment type="subcellular location">
    <subcellularLocation>
        <location evidence="1">Membrane</location>
        <topology evidence="1">Multi-pass membrane protein</topology>
    </subcellularLocation>
</comment>
<dbReference type="GO" id="GO:0005737">
    <property type="term" value="C:cytoplasm"/>
    <property type="evidence" value="ECO:0007669"/>
    <property type="project" value="UniProtKB-ARBA"/>
</dbReference>
<evidence type="ECO:0000256" key="3">
    <source>
        <dbReference type="ARBA" id="ARBA00022448"/>
    </source>
</evidence>
<name>A0A1J9SB41_9PEZI</name>
<dbReference type="InterPro" id="IPR050173">
    <property type="entry name" value="ABC_transporter_C-like"/>
</dbReference>
<feature type="transmembrane region" description="Helical" evidence="12">
    <location>
        <begin position="1000"/>
        <end position="1023"/>
    </location>
</feature>
<feature type="transmembrane region" description="Helical" evidence="12">
    <location>
        <begin position="1280"/>
        <end position="1301"/>
    </location>
</feature>
<evidence type="ECO:0000256" key="5">
    <source>
        <dbReference type="ARBA" id="ARBA00022737"/>
    </source>
</evidence>
<dbReference type="PROSITE" id="PS50929">
    <property type="entry name" value="ABC_TM1F"/>
    <property type="match status" value="2"/>
</dbReference>
<feature type="compositionally biased region" description="Low complexity" evidence="11">
    <location>
        <begin position="1477"/>
        <end position="1499"/>
    </location>
</feature>
<evidence type="ECO:0000256" key="10">
    <source>
        <dbReference type="ARBA" id="ARBA00023180"/>
    </source>
</evidence>
<dbReference type="OrthoDB" id="6500128at2759"/>
<keyword evidence="9 12" id="KW-0472">Membrane</keyword>
<evidence type="ECO:0000313" key="16">
    <source>
        <dbReference type="Proteomes" id="UP000183809"/>
    </source>
</evidence>
<keyword evidence="4 12" id="KW-0812">Transmembrane</keyword>
<keyword evidence="3" id="KW-0813">Transport</keyword>
<evidence type="ECO:0000256" key="2">
    <source>
        <dbReference type="ARBA" id="ARBA00009726"/>
    </source>
</evidence>
<feature type="transmembrane region" description="Helical" evidence="12">
    <location>
        <begin position="1145"/>
        <end position="1165"/>
    </location>
</feature>
<dbReference type="InterPro" id="IPR003593">
    <property type="entry name" value="AAA+_ATPase"/>
</dbReference>
<evidence type="ECO:0000256" key="11">
    <source>
        <dbReference type="SAM" id="MobiDB-lite"/>
    </source>
</evidence>
<feature type="transmembrane region" description="Helical" evidence="12">
    <location>
        <begin position="454"/>
        <end position="471"/>
    </location>
</feature>
<evidence type="ECO:0000256" key="1">
    <source>
        <dbReference type="ARBA" id="ARBA00004141"/>
    </source>
</evidence>
<dbReference type="FunFam" id="3.40.50.300:FF:000825">
    <property type="entry name" value="ABC bile acid transporter"/>
    <property type="match status" value="1"/>
</dbReference>
<feature type="transmembrane region" description="Helical" evidence="12">
    <location>
        <begin position="102"/>
        <end position="121"/>
    </location>
</feature>
<proteinExistence type="inferred from homology"/>
<keyword evidence="16" id="KW-1185">Reference proteome</keyword>
<gene>
    <name evidence="15" type="ORF">BKCO1_900053</name>
</gene>
<dbReference type="Gene3D" id="3.40.50.300">
    <property type="entry name" value="P-loop containing nucleotide triphosphate hydrolases"/>
    <property type="match status" value="2"/>
</dbReference>
<dbReference type="GO" id="GO:0016887">
    <property type="term" value="F:ATP hydrolysis activity"/>
    <property type="evidence" value="ECO:0007669"/>
    <property type="project" value="InterPro"/>
</dbReference>
<dbReference type="RefSeq" id="XP_020133065.1">
    <property type="nucleotide sequence ID" value="XM_020279877.1"/>
</dbReference>
<feature type="domain" description="ABC transporter" evidence="13">
    <location>
        <begin position="1343"/>
        <end position="1612"/>
    </location>
</feature>
<keyword evidence="7" id="KW-0067">ATP-binding</keyword>
<feature type="region of interest" description="Disordered" evidence="11">
    <location>
        <begin position="1"/>
        <end position="24"/>
    </location>
</feature>
<organism evidence="15 16">
    <name type="scientific">Diplodia corticola</name>
    <dbReference type="NCBI Taxonomy" id="236234"/>
    <lineage>
        <taxon>Eukaryota</taxon>
        <taxon>Fungi</taxon>
        <taxon>Dikarya</taxon>
        <taxon>Ascomycota</taxon>
        <taxon>Pezizomycotina</taxon>
        <taxon>Dothideomycetes</taxon>
        <taxon>Dothideomycetes incertae sedis</taxon>
        <taxon>Botryosphaeriales</taxon>
        <taxon>Botryosphaeriaceae</taxon>
        <taxon>Diplodia</taxon>
    </lineage>
</organism>
<keyword evidence="6" id="KW-0547">Nucleotide-binding</keyword>
<feature type="transmembrane region" description="Helical" evidence="12">
    <location>
        <begin position="342"/>
        <end position="363"/>
    </location>
</feature>
<feature type="transmembrane region" description="Helical" evidence="12">
    <location>
        <begin position="188"/>
        <end position="209"/>
    </location>
</feature>
<keyword evidence="10" id="KW-0325">Glycoprotein</keyword>
<dbReference type="FunFam" id="1.20.1560.10:FF:000013">
    <property type="entry name" value="ABC transporter C family member 2"/>
    <property type="match status" value="1"/>
</dbReference>
<comment type="similarity">
    <text evidence="2">Belongs to the ABC transporter superfamily. ABCC family. Conjugate transporter (TC 3.A.1.208) subfamily.</text>
</comment>
<dbReference type="InterPro" id="IPR027417">
    <property type="entry name" value="P-loop_NTPase"/>
</dbReference>
<dbReference type="GeneID" id="31020141"/>
<dbReference type="GO" id="GO:0005524">
    <property type="term" value="F:ATP binding"/>
    <property type="evidence" value="ECO:0007669"/>
    <property type="project" value="UniProtKB-KW"/>
</dbReference>
<feature type="transmembrane region" description="Helical" evidence="12">
    <location>
        <begin position="1069"/>
        <end position="1091"/>
    </location>
</feature>
<dbReference type="PANTHER" id="PTHR24223:SF456">
    <property type="entry name" value="MULTIDRUG RESISTANCE-ASSOCIATED PROTEIN LETHAL(2)03659"/>
    <property type="match status" value="1"/>
</dbReference>
<feature type="domain" description="ABC transporter" evidence="13">
    <location>
        <begin position="648"/>
        <end position="896"/>
    </location>
</feature>
<accession>A0A1J9SB41</accession>
<dbReference type="InterPro" id="IPR003439">
    <property type="entry name" value="ABC_transporter-like_ATP-bd"/>
</dbReference>
<evidence type="ECO:0000256" key="6">
    <source>
        <dbReference type="ARBA" id="ARBA00022741"/>
    </source>
</evidence>
<dbReference type="Pfam" id="PF00005">
    <property type="entry name" value="ABC_tran"/>
    <property type="match status" value="2"/>
</dbReference>
<dbReference type="Gene3D" id="1.20.1560.10">
    <property type="entry name" value="ABC transporter type 1, transmembrane domain"/>
    <property type="match status" value="2"/>
</dbReference>
<keyword evidence="8 12" id="KW-1133">Transmembrane helix</keyword>
<evidence type="ECO:0000259" key="14">
    <source>
        <dbReference type="PROSITE" id="PS50929"/>
    </source>
</evidence>
<feature type="transmembrane region" description="Helical" evidence="12">
    <location>
        <begin position="477"/>
        <end position="496"/>
    </location>
</feature>
<feature type="transmembrane region" description="Helical" evidence="12">
    <location>
        <begin position="127"/>
        <end position="144"/>
    </location>
</feature>
<protein>
    <submittedName>
        <fullName evidence="15">Abc transporter</fullName>
    </submittedName>
</protein>
<feature type="transmembrane region" description="Helical" evidence="12">
    <location>
        <begin position="156"/>
        <end position="176"/>
    </location>
</feature>
<dbReference type="GO" id="GO:0016020">
    <property type="term" value="C:membrane"/>
    <property type="evidence" value="ECO:0007669"/>
    <property type="project" value="UniProtKB-SubCell"/>
</dbReference>
<comment type="caution">
    <text evidence="15">The sequence shown here is derived from an EMBL/GenBank/DDBJ whole genome shotgun (WGS) entry which is preliminary data.</text>
</comment>
<feature type="transmembrane region" description="Helical" evidence="12">
    <location>
        <begin position="1171"/>
        <end position="1190"/>
    </location>
</feature>
<dbReference type="CDD" id="cd18596">
    <property type="entry name" value="ABC_6TM_VMR1_D1_like"/>
    <property type="match status" value="1"/>
</dbReference>
<dbReference type="SUPFAM" id="SSF52540">
    <property type="entry name" value="P-loop containing nucleoside triphosphate hydrolases"/>
    <property type="match status" value="2"/>
</dbReference>
<dbReference type="InterPro" id="IPR017871">
    <property type="entry name" value="ABC_transporter-like_CS"/>
</dbReference>
<feature type="transmembrane region" description="Helical" evidence="12">
    <location>
        <begin position="588"/>
        <end position="610"/>
    </location>
</feature>
<evidence type="ECO:0000259" key="13">
    <source>
        <dbReference type="PROSITE" id="PS50893"/>
    </source>
</evidence>
<evidence type="ECO:0000256" key="12">
    <source>
        <dbReference type="SAM" id="Phobius"/>
    </source>
</evidence>
<feature type="region of interest" description="Disordered" evidence="11">
    <location>
        <begin position="1459"/>
        <end position="1512"/>
    </location>
</feature>
<dbReference type="CDD" id="cd03244">
    <property type="entry name" value="ABCC_MRP_domain2"/>
    <property type="match status" value="1"/>
</dbReference>
<sequence>MTLPAAATDHFSTQPATPAFAPNSTDVDPSRMRLILAALALGLISLHAFASLFRTLRRNKRAKGAFAGSHVTTEQPYADRDGVATDETTQAYSTRWQTAQTALCAVVGACVSLARAVLVTLDAEDVVIAWLTCAIWLPLIVQSIDISIEKEPVRKYNIALSNSLTYLIGFAVFCYVDDLRDTSSSPKLGLAIARVCLSLAGFLVCTLYPRRPAVTYNGRIVDAQRTASAFSRYTYAWLSPLLSFAAKKGFLHQDDLPNLDATSRSRDLHDDFIARIESSASSSAAAATPLWRKVVRAHAPALGMQYALTTLDSVLIVAPQAAMFQLLKLLEERANGRGGADVTVAASLWVLGLGAGILVQNFFENWRWWVSYGYLNVPIRVQLSALVFSKSMRRKDVKGVQKKKGEDSYESGVVEEEEDVVEDGEEKMKQTQQGTINLVGVDTKRVADFVTYQNGFWGALIKIIVSFVFIYKLVGWQALVAGIIAQLATVPLNMYFAKKYAAAQNDLMGARDRKLAVLNEALMGIRQIKFSALEKQWQKKIADYREAELKTIWRVFIADTFLIFCWIFGPYMLSAVTLAVHALVHDHLYPSIAFTTIGILTQIEGTLAFIPELMAAGIDAWVSIKRIDEYLNAPEKPQNTWPGDHISFKKASVAWPSDSEKNEESFVLRDLNFTFPNRQLSVISGRTGSGKTLLLKAILGEVDVISGTIEVPRAPSAHERFDHKANRKNWIIDSAIAFVSQQPWIENCSFRDNVLFGLPFDAVRYRKVLSACALDKDLAMLTDGDSTEIGAQGINLSGGQRWRITLARALYSRAGILVLDDIFSAVDAHVGRHIFEVALTGELAAGRTRIVVTHHVSLCLPKTKFEVFLYEGRVDRAGTVDSLRRTGELQDILEEERNEEAIADGDAHLDIPNGNGHAARRRSSAFHRRPSAASMGESGGDALVRYLSRTSERSDFIDDGGHVEYDYKEPTKKFVEEETKMKGKVLWSVYLQYVRAGGGYWFWAGIVLSFCAIQALILGRSWWLTIWTSQYKTQSEPAKTFVASVLQHPMLHNVRTPYHAQSLTRDTKFYVGIYVLISCSISFFGTARYFWVYCGSIRASRKLFDDLTYAVLRAPLRWLDTVPTGRVLNRFTADFSTLDLEQANAFSFMLFNLLMVIGVVIAGMMVTPFMILFAVILLALCVRYALYYLMGARETKRLESLAKSPVFELFGAALSGLGTIRAFGKTEDYIDAMFAKLDMHGQTMMYMWAFNRWLTFRLGVVGAAFAIAMAALIVSLNIDAALAGFAIGFTLEYSIAVVWMLRQYAIVELSMNAVERILEYSEIPIEDQEGLDAPAHWPAEGRVEVDDLVVSYASDLEPVLKGVSFAVAPNERVGVVGRTGAGKSSLTLALFRFLEARRGSIHIDGVDISTIKLEDLRSRLAIIPQDPVLFSGTVRSNIDPFGEHDDAELREALERVHLVSPADHSQTSDNDDDDDATTATDPAVDGPANNNTNTTNNKNPFSSLSTTISEGGSNLSQGQRQLLCLARAIVSRPKVMILDEATSAVDKATDALIQRSVRAEFSDSTLVVIAHRLSTIADFDRILVLGDGRAVEFGTPRELLALDDGVFAGMVEDSGEREVLRDIILGEGGRE</sequence>
<dbReference type="CDD" id="cd18604">
    <property type="entry name" value="ABC_6TM_VMR1_D2_like"/>
    <property type="match status" value="1"/>
</dbReference>
<feature type="transmembrane region" description="Helical" evidence="12">
    <location>
        <begin position="555"/>
        <end position="582"/>
    </location>
</feature>
<feature type="transmembrane region" description="Helical" evidence="12">
    <location>
        <begin position="1254"/>
        <end position="1274"/>
    </location>
</feature>
<dbReference type="GO" id="GO:0140359">
    <property type="term" value="F:ABC-type transporter activity"/>
    <property type="evidence" value="ECO:0007669"/>
    <property type="project" value="InterPro"/>
</dbReference>
<dbReference type="STRING" id="236234.A0A1J9SB41"/>
<dbReference type="Proteomes" id="UP000183809">
    <property type="component" value="Unassembled WGS sequence"/>
</dbReference>